<feature type="chain" id="PRO_5017808587" evidence="1">
    <location>
        <begin position="19"/>
        <end position="82"/>
    </location>
</feature>
<gene>
    <name evidence="2" type="ORF">BP6252_09313</name>
</gene>
<dbReference type="OrthoDB" id="3935700at2759"/>
<evidence type="ECO:0000256" key="1">
    <source>
        <dbReference type="SAM" id="SignalP"/>
    </source>
</evidence>
<accession>A0A3D8R1K6</accession>
<dbReference type="Proteomes" id="UP000256645">
    <property type="component" value="Unassembled WGS sequence"/>
</dbReference>
<comment type="caution">
    <text evidence="2">The sequence shown here is derived from an EMBL/GenBank/DDBJ whole genome shotgun (WGS) entry which is preliminary data.</text>
</comment>
<evidence type="ECO:0000313" key="3">
    <source>
        <dbReference type="Proteomes" id="UP000256645"/>
    </source>
</evidence>
<keyword evidence="1" id="KW-0732">Signal</keyword>
<dbReference type="EMBL" id="PDLM01000010">
    <property type="protein sequence ID" value="RDW67917.1"/>
    <property type="molecule type" value="Genomic_DNA"/>
</dbReference>
<protein>
    <submittedName>
        <fullName evidence="2">Uncharacterized protein</fullName>
    </submittedName>
</protein>
<proteinExistence type="predicted"/>
<evidence type="ECO:0000313" key="2">
    <source>
        <dbReference type="EMBL" id="RDW67917.1"/>
    </source>
</evidence>
<reference evidence="2 3" key="1">
    <citation type="journal article" date="2018" name="IMA Fungus">
        <title>IMA Genome-F 9: Draft genome sequence of Annulohypoxylon stygium, Aspergillus mulundensis, Berkeleyomyces basicola (syn. Thielaviopsis basicola), Ceratocystis smalleyi, two Cercospora beticola strains, Coleophoma cylindrospora, Fusarium fracticaudum, Phialophora cf. hyalina, and Morchella septimelata.</title>
        <authorList>
            <person name="Wingfield B.D."/>
            <person name="Bills G.F."/>
            <person name="Dong Y."/>
            <person name="Huang W."/>
            <person name="Nel W.J."/>
            <person name="Swalarsk-Parry B.S."/>
            <person name="Vaghefi N."/>
            <person name="Wilken P.M."/>
            <person name="An Z."/>
            <person name="de Beer Z.W."/>
            <person name="De Vos L."/>
            <person name="Chen L."/>
            <person name="Duong T.A."/>
            <person name="Gao Y."/>
            <person name="Hammerbacher A."/>
            <person name="Kikkert J.R."/>
            <person name="Li Y."/>
            <person name="Li H."/>
            <person name="Li K."/>
            <person name="Li Q."/>
            <person name="Liu X."/>
            <person name="Ma X."/>
            <person name="Naidoo K."/>
            <person name="Pethybridge S.J."/>
            <person name="Sun J."/>
            <person name="Steenkamp E.T."/>
            <person name="van der Nest M.A."/>
            <person name="van Wyk S."/>
            <person name="Wingfield M.J."/>
            <person name="Xiong C."/>
            <person name="Yue Q."/>
            <person name="Zhang X."/>
        </authorList>
    </citation>
    <scope>NUCLEOTIDE SEQUENCE [LARGE SCALE GENOMIC DNA]</scope>
    <source>
        <strain evidence="2 3">BP6252</strain>
    </source>
</reference>
<keyword evidence="3" id="KW-1185">Reference proteome</keyword>
<dbReference type="AlphaFoldDB" id="A0A3D8R1K6"/>
<feature type="signal peptide" evidence="1">
    <location>
        <begin position="1"/>
        <end position="18"/>
    </location>
</feature>
<sequence>MHFSKLLTLTAFAAATVASVIPCMEPDFLARRDQLLADKEKYDTRDQLLADKEKYDKCDQLLADKEKYDKRDQFLADKEKYD</sequence>
<organism evidence="2 3">
    <name type="scientific">Coleophoma cylindrospora</name>
    <dbReference type="NCBI Taxonomy" id="1849047"/>
    <lineage>
        <taxon>Eukaryota</taxon>
        <taxon>Fungi</taxon>
        <taxon>Dikarya</taxon>
        <taxon>Ascomycota</taxon>
        <taxon>Pezizomycotina</taxon>
        <taxon>Leotiomycetes</taxon>
        <taxon>Helotiales</taxon>
        <taxon>Dermateaceae</taxon>
        <taxon>Coleophoma</taxon>
    </lineage>
</organism>
<name>A0A3D8R1K6_9HELO</name>